<keyword evidence="3" id="KW-1185">Reference proteome</keyword>
<accession>A0A543AF74</accession>
<proteinExistence type="predicted"/>
<dbReference type="InterPro" id="IPR016047">
    <property type="entry name" value="M23ase_b-sheet_dom"/>
</dbReference>
<protein>
    <submittedName>
        <fullName evidence="2">Peptidase M23-like protein</fullName>
    </submittedName>
</protein>
<feature type="domain" description="M23ase beta-sheet core" evidence="1">
    <location>
        <begin position="129"/>
        <end position="214"/>
    </location>
</feature>
<name>A0A543AF74_9MICC</name>
<evidence type="ECO:0000259" key="1">
    <source>
        <dbReference type="Pfam" id="PF01551"/>
    </source>
</evidence>
<dbReference type="Pfam" id="PF01551">
    <property type="entry name" value="Peptidase_M23"/>
    <property type="match status" value="1"/>
</dbReference>
<sequence>MFHTVLPGLGLPPYDSLLCPPLFGLDSDVHNYLAPALCDVKMRQARAMTKFSQIASTPPTPPPRCSLVVLLLQAMLFAFFWSPVPHTHAAEVIAKVDEGTTNWVPPVADAGPTALLKPFVAPQMPWSAAHRGIDIRASTEQVLAPAAGEVTFVGQVVDRPVITIRHSNGLLSSFEPVDSDLEVGTVVASGEPLGKISAETGHCEVQCVHWGVRVPDGWQIGSTVRDLYIDPGFLLGWTEPSILWPVHSEPAS</sequence>
<dbReference type="AlphaFoldDB" id="A0A543AF74"/>
<evidence type="ECO:0000313" key="2">
    <source>
        <dbReference type="EMBL" id="TQL71176.1"/>
    </source>
</evidence>
<dbReference type="Gene3D" id="2.70.70.10">
    <property type="entry name" value="Glucose Permease (Domain IIA)"/>
    <property type="match status" value="1"/>
</dbReference>
<dbReference type="InterPro" id="IPR011055">
    <property type="entry name" value="Dup_hybrid_motif"/>
</dbReference>
<reference evidence="2 3" key="1">
    <citation type="submission" date="2019-06" db="EMBL/GenBank/DDBJ databases">
        <title>Sequencing the genomes of 1000 actinobacteria strains.</title>
        <authorList>
            <person name="Klenk H.-P."/>
        </authorList>
    </citation>
    <scope>NUCLEOTIDE SEQUENCE [LARGE SCALE GENOMIC DNA]</scope>
    <source>
        <strain evidence="2 3">DSM 24083</strain>
    </source>
</reference>
<evidence type="ECO:0000313" key="3">
    <source>
        <dbReference type="Proteomes" id="UP000319746"/>
    </source>
</evidence>
<dbReference type="EMBL" id="VFOU01000003">
    <property type="protein sequence ID" value="TQL71176.1"/>
    <property type="molecule type" value="Genomic_DNA"/>
</dbReference>
<comment type="caution">
    <text evidence="2">The sequence shown here is derived from an EMBL/GenBank/DDBJ whole genome shotgun (WGS) entry which is preliminary data.</text>
</comment>
<dbReference type="SUPFAM" id="SSF51261">
    <property type="entry name" value="Duplicated hybrid motif"/>
    <property type="match status" value="1"/>
</dbReference>
<organism evidence="2 3">
    <name type="scientific">Enteractinococcus coprophilus</name>
    <dbReference type="NCBI Taxonomy" id="1027633"/>
    <lineage>
        <taxon>Bacteria</taxon>
        <taxon>Bacillati</taxon>
        <taxon>Actinomycetota</taxon>
        <taxon>Actinomycetes</taxon>
        <taxon>Micrococcales</taxon>
        <taxon>Micrococcaceae</taxon>
    </lineage>
</organism>
<dbReference type="CDD" id="cd12797">
    <property type="entry name" value="M23_peptidase"/>
    <property type="match status" value="1"/>
</dbReference>
<dbReference type="Proteomes" id="UP000319746">
    <property type="component" value="Unassembled WGS sequence"/>
</dbReference>
<gene>
    <name evidence="2" type="ORF">FB556_1643</name>
</gene>